<dbReference type="GO" id="GO:0010181">
    <property type="term" value="F:FMN binding"/>
    <property type="evidence" value="ECO:0007669"/>
    <property type="project" value="InterPro"/>
</dbReference>
<protein>
    <recommendedName>
        <fullName evidence="5">Flavin reductase like domain-containing protein</fullName>
    </recommendedName>
</protein>
<proteinExistence type="inferred from homology"/>
<evidence type="ECO:0000313" key="6">
    <source>
        <dbReference type="EMBL" id="GEN85281.1"/>
    </source>
</evidence>
<evidence type="ECO:0000256" key="3">
    <source>
        <dbReference type="ARBA" id="ARBA00022643"/>
    </source>
</evidence>
<dbReference type="GO" id="GO:0016646">
    <property type="term" value="F:oxidoreductase activity, acting on the CH-NH group of donors, NAD or NADP as acceptor"/>
    <property type="evidence" value="ECO:0007669"/>
    <property type="project" value="UniProtKB-ARBA"/>
</dbReference>
<dbReference type="SUPFAM" id="SSF50475">
    <property type="entry name" value="FMN-binding split barrel"/>
    <property type="match status" value="1"/>
</dbReference>
<keyword evidence="3" id="KW-0288">FMN</keyword>
<dbReference type="Pfam" id="PF01613">
    <property type="entry name" value="Flavin_Reduct"/>
    <property type="match status" value="1"/>
</dbReference>
<name>A0A511ZCX8_9BACI</name>
<evidence type="ECO:0000256" key="2">
    <source>
        <dbReference type="ARBA" id="ARBA00022630"/>
    </source>
</evidence>
<dbReference type="RefSeq" id="WP_147207713.1">
    <property type="nucleotide sequence ID" value="NZ_BJYM01000001.1"/>
</dbReference>
<evidence type="ECO:0000256" key="4">
    <source>
        <dbReference type="ARBA" id="ARBA00038054"/>
    </source>
</evidence>
<evidence type="ECO:0000313" key="7">
    <source>
        <dbReference type="Proteomes" id="UP000321558"/>
    </source>
</evidence>
<evidence type="ECO:0000259" key="5">
    <source>
        <dbReference type="SMART" id="SM00903"/>
    </source>
</evidence>
<comment type="caution">
    <text evidence="6">The sequence shown here is derived from an EMBL/GenBank/DDBJ whole genome shotgun (WGS) entry which is preliminary data.</text>
</comment>
<dbReference type="PANTHER" id="PTHR33798">
    <property type="entry name" value="FLAVOPROTEIN OXYGENASE"/>
    <property type="match status" value="1"/>
</dbReference>
<dbReference type="InterPro" id="IPR012349">
    <property type="entry name" value="Split_barrel_FMN-bd"/>
</dbReference>
<sequence>MLIDPTKLSEKELYKLLIGSVLPRPIAWVSTKSKEGILNLSPFSFFNVASSKPPIFSISISPGTEEREGSVKDTLQNIRDTKEFVINLVNASLAEAMKTSSENLPPEMDEFQKSGVTPVESTSVVPPWVKESPINMECKLYQIIPLGSDYLVLGELQQMHIQDAYFDNGYIDIKRLKALGRLAGNYIVADKIIDLSDKNRNRK</sequence>
<comment type="similarity">
    <text evidence="4">Belongs to the flavoredoxin family.</text>
</comment>
<dbReference type="PANTHER" id="PTHR33798:SF5">
    <property type="entry name" value="FLAVIN REDUCTASE LIKE DOMAIN-CONTAINING PROTEIN"/>
    <property type="match status" value="1"/>
</dbReference>
<feature type="domain" description="Flavin reductase like" evidence="5">
    <location>
        <begin position="19"/>
        <end position="172"/>
    </location>
</feature>
<evidence type="ECO:0000256" key="1">
    <source>
        <dbReference type="ARBA" id="ARBA00001917"/>
    </source>
</evidence>
<reference evidence="6 7" key="1">
    <citation type="submission" date="2019-07" db="EMBL/GenBank/DDBJ databases">
        <title>Whole genome shotgun sequence of Oceanobacillus sojae NBRC 105379.</title>
        <authorList>
            <person name="Hosoyama A."/>
            <person name="Uohara A."/>
            <person name="Ohji S."/>
            <person name="Ichikawa N."/>
        </authorList>
    </citation>
    <scope>NUCLEOTIDE SEQUENCE [LARGE SCALE GENOMIC DNA]</scope>
    <source>
        <strain evidence="6 7">NBRC 105379</strain>
    </source>
</reference>
<dbReference type="Proteomes" id="UP000321558">
    <property type="component" value="Unassembled WGS sequence"/>
</dbReference>
<dbReference type="AlphaFoldDB" id="A0A511ZCX8"/>
<dbReference type="Gene3D" id="2.30.110.10">
    <property type="entry name" value="Electron Transport, Fmn-binding Protein, Chain A"/>
    <property type="match status" value="1"/>
</dbReference>
<dbReference type="OrthoDB" id="9794638at2"/>
<gene>
    <name evidence="6" type="ORF">OSO01_00200</name>
</gene>
<dbReference type="InterPro" id="IPR002563">
    <property type="entry name" value="Flavin_Rdtase-like_dom"/>
</dbReference>
<keyword evidence="7" id="KW-1185">Reference proteome</keyword>
<keyword evidence="2" id="KW-0285">Flavoprotein</keyword>
<organism evidence="6 7">
    <name type="scientific">Oceanobacillus sojae</name>
    <dbReference type="NCBI Taxonomy" id="582851"/>
    <lineage>
        <taxon>Bacteria</taxon>
        <taxon>Bacillati</taxon>
        <taxon>Bacillota</taxon>
        <taxon>Bacilli</taxon>
        <taxon>Bacillales</taxon>
        <taxon>Bacillaceae</taxon>
        <taxon>Oceanobacillus</taxon>
    </lineage>
</organism>
<comment type="cofactor">
    <cofactor evidence="1">
        <name>FMN</name>
        <dbReference type="ChEBI" id="CHEBI:58210"/>
    </cofactor>
</comment>
<dbReference type="SMART" id="SM00903">
    <property type="entry name" value="Flavin_Reduct"/>
    <property type="match status" value="1"/>
</dbReference>
<dbReference type="EMBL" id="BJYM01000001">
    <property type="protein sequence ID" value="GEN85281.1"/>
    <property type="molecule type" value="Genomic_DNA"/>
</dbReference>
<accession>A0A511ZCX8</accession>